<proteinExistence type="predicted"/>
<evidence type="ECO:0000256" key="1">
    <source>
        <dbReference type="SAM" id="MobiDB-lite"/>
    </source>
</evidence>
<evidence type="ECO:0000313" key="2">
    <source>
        <dbReference type="EMBL" id="KAK4367837.1"/>
    </source>
</evidence>
<evidence type="ECO:0000313" key="3">
    <source>
        <dbReference type="Proteomes" id="UP001291623"/>
    </source>
</evidence>
<dbReference type="Proteomes" id="UP001291623">
    <property type="component" value="Unassembled WGS sequence"/>
</dbReference>
<comment type="caution">
    <text evidence="2">The sequence shown here is derived from an EMBL/GenBank/DDBJ whole genome shotgun (WGS) entry which is preliminary data.</text>
</comment>
<protein>
    <submittedName>
        <fullName evidence="2">Uncharacterized protein</fullName>
    </submittedName>
</protein>
<dbReference type="AlphaFoldDB" id="A0AAE1VG90"/>
<keyword evidence="3" id="KW-1185">Reference proteome</keyword>
<gene>
    <name evidence="2" type="ORF">RND71_011629</name>
</gene>
<reference evidence="2" key="1">
    <citation type="submission" date="2023-12" db="EMBL/GenBank/DDBJ databases">
        <title>Genome assembly of Anisodus tanguticus.</title>
        <authorList>
            <person name="Wang Y.-J."/>
        </authorList>
    </citation>
    <scope>NUCLEOTIDE SEQUENCE</scope>
    <source>
        <strain evidence="2">KB-2021</strain>
        <tissue evidence="2">Leaf</tissue>
    </source>
</reference>
<sequence>MVYDVKLKRHAHKPSKFSHSATNFLHHFLHGLRSSSGAAGGDHRGEPEMRSFIGAGSKCF</sequence>
<feature type="region of interest" description="Disordered" evidence="1">
    <location>
        <begin position="36"/>
        <end position="60"/>
    </location>
</feature>
<organism evidence="2 3">
    <name type="scientific">Anisodus tanguticus</name>
    <dbReference type="NCBI Taxonomy" id="243964"/>
    <lineage>
        <taxon>Eukaryota</taxon>
        <taxon>Viridiplantae</taxon>
        <taxon>Streptophyta</taxon>
        <taxon>Embryophyta</taxon>
        <taxon>Tracheophyta</taxon>
        <taxon>Spermatophyta</taxon>
        <taxon>Magnoliopsida</taxon>
        <taxon>eudicotyledons</taxon>
        <taxon>Gunneridae</taxon>
        <taxon>Pentapetalae</taxon>
        <taxon>asterids</taxon>
        <taxon>lamiids</taxon>
        <taxon>Solanales</taxon>
        <taxon>Solanaceae</taxon>
        <taxon>Solanoideae</taxon>
        <taxon>Hyoscyameae</taxon>
        <taxon>Anisodus</taxon>
    </lineage>
</organism>
<name>A0AAE1VG90_9SOLA</name>
<dbReference type="EMBL" id="JAVYJV010000006">
    <property type="protein sequence ID" value="KAK4367837.1"/>
    <property type="molecule type" value="Genomic_DNA"/>
</dbReference>
<accession>A0AAE1VG90</accession>